<feature type="compositionally biased region" description="Gly residues" evidence="1">
    <location>
        <begin position="350"/>
        <end position="359"/>
    </location>
</feature>
<evidence type="ECO:0000256" key="1">
    <source>
        <dbReference type="SAM" id="MobiDB-lite"/>
    </source>
</evidence>
<protein>
    <submittedName>
        <fullName evidence="2">Uncharacterized protein</fullName>
    </submittedName>
</protein>
<sequence>MKINLLGEALTYKNLNVRLGVTGRCGLEAEPLNPQTAAMSEWGALESELNAIGAPTTTATVICSCSSSYCSVRVHDNTTTSPNRRSTYPPPAGGTTPSHPPPPANPPPSSSGFDDLSDVFSGSGALTSLYGNQPQAPPTFTPPPQPNPFGMAGQPPPPNYPPPPVQEPSITMDLMDAICNPQQNTTIAYPIGMGVRMPGLGMGPPAGYGTGQFQFGGGMGGFSGGPQPPPFQDIFSLPADPLLDSNFSQPLLPTNTGGAGTHGGGQPPQGAGGKIDAFSDLVSIARDKTSKPEPTPPTIFQAPPTNTETPPPLPYRPPDLDFTDAPPTTSGPAPSGFDDTFGALPPAPRTGGGFGGGMDMFGDSFTSRGGGAAPPPSGADSWIY</sequence>
<dbReference type="OrthoDB" id="10241260at2759"/>
<feature type="compositionally biased region" description="Pro residues" evidence="1">
    <location>
        <begin position="135"/>
        <end position="147"/>
    </location>
</feature>
<evidence type="ECO:0000313" key="2">
    <source>
        <dbReference type="EnsemblMetazoa" id="Aqu2.1.32650_001"/>
    </source>
</evidence>
<name>A0A1X7UXF7_AMPQE</name>
<organism evidence="2">
    <name type="scientific">Amphimedon queenslandica</name>
    <name type="common">Sponge</name>
    <dbReference type="NCBI Taxonomy" id="400682"/>
    <lineage>
        <taxon>Eukaryota</taxon>
        <taxon>Metazoa</taxon>
        <taxon>Porifera</taxon>
        <taxon>Demospongiae</taxon>
        <taxon>Heteroscleromorpha</taxon>
        <taxon>Haplosclerida</taxon>
        <taxon>Niphatidae</taxon>
        <taxon>Amphimedon</taxon>
    </lineage>
</organism>
<feature type="compositionally biased region" description="Polar residues" evidence="1">
    <location>
        <begin position="77"/>
        <end position="86"/>
    </location>
</feature>
<feature type="compositionally biased region" description="Pro residues" evidence="1">
    <location>
        <begin position="154"/>
        <end position="166"/>
    </location>
</feature>
<dbReference type="PRINTS" id="PR01217">
    <property type="entry name" value="PRICHEXTENSN"/>
</dbReference>
<accession>A0A1X7UXF7</accession>
<dbReference type="EnsemblMetazoa" id="Aqu2.1.32650_001">
    <property type="protein sequence ID" value="Aqu2.1.32650_001"/>
    <property type="gene ID" value="Aqu2.1.32650"/>
</dbReference>
<dbReference type="InParanoid" id="A0A1X7UXF7"/>
<dbReference type="AlphaFoldDB" id="A0A1X7UXF7"/>
<feature type="region of interest" description="Disordered" evidence="1">
    <location>
        <begin position="250"/>
        <end position="275"/>
    </location>
</feature>
<feature type="compositionally biased region" description="Gly residues" evidence="1">
    <location>
        <begin position="257"/>
        <end position="273"/>
    </location>
</feature>
<proteinExistence type="predicted"/>
<reference evidence="2" key="1">
    <citation type="submission" date="2017-05" db="UniProtKB">
        <authorList>
            <consortium name="EnsemblMetazoa"/>
        </authorList>
    </citation>
    <scope>IDENTIFICATION</scope>
</reference>
<feature type="region of interest" description="Disordered" evidence="1">
    <location>
        <begin position="74"/>
        <end position="167"/>
    </location>
</feature>
<feature type="compositionally biased region" description="Pro residues" evidence="1">
    <location>
        <begin position="88"/>
        <end position="109"/>
    </location>
</feature>
<feature type="region of interest" description="Disordered" evidence="1">
    <location>
        <begin position="287"/>
        <end position="384"/>
    </location>
</feature>